<dbReference type="RefSeq" id="XP_011504762.1">
    <property type="nucleotide sequence ID" value="XM_011506460.1"/>
</dbReference>
<sequence length="261" mass="29046">MDSKITIFFWILISAVCGKDVRIIGGQDAERSEFPYLASFRIAATNQHFCAGAIITTQHILTAAHCLIHDYVNRVTVHVGAVNATEIGSTYTIKQFIVHPDFTGVSAGNNGLHNDISVVIINGIIQMNTLQQLINLPTRRITIGENVTLCGWGLTSYPSEILPYKIQHTEVKIMDRYECTLYYEFYLAADQMCTYRENVGACIGDSGGPVVRNNEIVGIISFSKPCATMAPDIHTDVFIHKSFILDIFTSYNELYSHINAM</sequence>
<evidence type="ECO:0000256" key="8">
    <source>
        <dbReference type="SAM" id="SignalP"/>
    </source>
</evidence>
<dbReference type="PROSITE" id="PS00135">
    <property type="entry name" value="TRYPSIN_SER"/>
    <property type="match status" value="1"/>
</dbReference>
<evidence type="ECO:0000256" key="1">
    <source>
        <dbReference type="ARBA" id="ARBA00004239"/>
    </source>
</evidence>
<evidence type="ECO:0000256" key="4">
    <source>
        <dbReference type="ARBA" id="ARBA00022801"/>
    </source>
</evidence>
<dbReference type="GeneID" id="105367691"/>
<feature type="signal peptide" evidence="8">
    <location>
        <begin position="1"/>
        <end position="18"/>
    </location>
</feature>
<dbReference type="CDD" id="cd00190">
    <property type="entry name" value="Tryp_SPc"/>
    <property type="match status" value="1"/>
</dbReference>
<dbReference type="SUPFAM" id="SSF50494">
    <property type="entry name" value="Trypsin-like serine proteases"/>
    <property type="match status" value="1"/>
</dbReference>
<protein>
    <submittedName>
        <fullName evidence="11">Chymotrypsin-2-like</fullName>
    </submittedName>
</protein>
<keyword evidence="6" id="KW-1015">Disulfide bond</keyword>
<dbReference type="SMART" id="SM00020">
    <property type="entry name" value="Tryp_SPc"/>
    <property type="match status" value="1"/>
</dbReference>
<keyword evidence="8" id="KW-0732">Signal</keyword>
<dbReference type="KEGG" id="csol:105367691"/>
<evidence type="ECO:0000256" key="3">
    <source>
        <dbReference type="ARBA" id="ARBA00022670"/>
    </source>
</evidence>
<evidence type="ECO:0000259" key="9">
    <source>
        <dbReference type="PROSITE" id="PS50240"/>
    </source>
</evidence>
<keyword evidence="4 7" id="KW-0378">Hydrolase</keyword>
<feature type="chain" id="PRO_5042510652" evidence="8">
    <location>
        <begin position="19"/>
        <end position="261"/>
    </location>
</feature>
<evidence type="ECO:0000313" key="10">
    <source>
        <dbReference type="Proteomes" id="UP000695007"/>
    </source>
</evidence>
<dbReference type="PROSITE" id="PS50240">
    <property type="entry name" value="TRYPSIN_DOM"/>
    <property type="match status" value="1"/>
</dbReference>
<keyword evidence="5 7" id="KW-0720">Serine protease</keyword>
<keyword evidence="3 7" id="KW-0645">Protease</keyword>
<gene>
    <name evidence="11" type="primary">LOC105367691</name>
</gene>
<evidence type="ECO:0000256" key="5">
    <source>
        <dbReference type="ARBA" id="ARBA00022825"/>
    </source>
</evidence>
<dbReference type="InterPro" id="IPR043504">
    <property type="entry name" value="Peptidase_S1_PA_chymotrypsin"/>
</dbReference>
<evidence type="ECO:0000256" key="6">
    <source>
        <dbReference type="ARBA" id="ARBA00023157"/>
    </source>
</evidence>
<dbReference type="GO" id="GO:0004252">
    <property type="term" value="F:serine-type endopeptidase activity"/>
    <property type="evidence" value="ECO:0007669"/>
    <property type="project" value="InterPro"/>
</dbReference>
<dbReference type="FunFam" id="2.40.10.10:FF:000036">
    <property type="entry name" value="Trypsin beta"/>
    <property type="match status" value="1"/>
</dbReference>
<keyword evidence="10" id="KW-1185">Reference proteome</keyword>
<evidence type="ECO:0000256" key="7">
    <source>
        <dbReference type="RuleBase" id="RU363034"/>
    </source>
</evidence>
<accession>A0AAJ7E1U7</accession>
<dbReference type="PROSITE" id="PS00134">
    <property type="entry name" value="TRYPSIN_HIS"/>
    <property type="match status" value="1"/>
</dbReference>
<name>A0AAJ7E1U7_9HYME</name>
<evidence type="ECO:0000256" key="2">
    <source>
        <dbReference type="ARBA" id="ARBA00007664"/>
    </source>
</evidence>
<reference evidence="11" key="1">
    <citation type="submission" date="2025-08" db="UniProtKB">
        <authorList>
            <consortium name="RefSeq"/>
        </authorList>
    </citation>
    <scope>IDENTIFICATION</scope>
</reference>
<organism evidence="10 11">
    <name type="scientific">Ceratosolen solmsi marchali</name>
    <dbReference type="NCBI Taxonomy" id="326594"/>
    <lineage>
        <taxon>Eukaryota</taxon>
        <taxon>Metazoa</taxon>
        <taxon>Ecdysozoa</taxon>
        <taxon>Arthropoda</taxon>
        <taxon>Hexapoda</taxon>
        <taxon>Insecta</taxon>
        <taxon>Pterygota</taxon>
        <taxon>Neoptera</taxon>
        <taxon>Endopterygota</taxon>
        <taxon>Hymenoptera</taxon>
        <taxon>Apocrita</taxon>
        <taxon>Proctotrupomorpha</taxon>
        <taxon>Chalcidoidea</taxon>
        <taxon>Agaonidae</taxon>
        <taxon>Agaoninae</taxon>
        <taxon>Ceratosolen</taxon>
    </lineage>
</organism>
<dbReference type="InterPro" id="IPR009003">
    <property type="entry name" value="Peptidase_S1_PA"/>
</dbReference>
<dbReference type="InterPro" id="IPR033116">
    <property type="entry name" value="TRYPSIN_SER"/>
</dbReference>
<dbReference type="PANTHER" id="PTHR24276">
    <property type="entry name" value="POLYSERASE-RELATED"/>
    <property type="match status" value="1"/>
</dbReference>
<dbReference type="InterPro" id="IPR001314">
    <property type="entry name" value="Peptidase_S1A"/>
</dbReference>
<dbReference type="Pfam" id="PF00089">
    <property type="entry name" value="Trypsin"/>
    <property type="match status" value="1"/>
</dbReference>
<dbReference type="PRINTS" id="PR00722">
    <property type="entry name" value="CHYMOTRYPSIN"/>
</dbReference>
<dbReference type="GO" id="GO:0005576">
    <property type="term" value="C:extracellular region"/>
    <property type="evidence" value="ECO:0007669"/>
    <property type="project" value="UniProtKB-SubCell"/>
</dbReference>
<dbReference type="InterPro" id="IPR001254">
    <property type="entry name" value="Trypsin_dom"/>
</dbReference>
<dbReference type="AlphaFoldDB" id="A0AAJ7E1U7"/>
<dbReference type="Gene3D" id="2.40.10.10">
    <property type="entry name" value="Trypsin-like serine proteases"/>
    <property type="match status" value="2"/>
</dbReference>
<comment type="similarity">
    <text evidence="2">Belongs to the peptidase S1 family.</text>
</comment>
<dbReference type="Proteomes" id="UP000695007">
    <property type="component" value="Unplaced"/>
</dbReference>
<feature type="domain" description="Peptidase S1" evidence="9">
    <location>
        <begin position="23"/>
        <end position="249"/>
    </location>
</feature>
<evidence type="ECO:0000313" key="11">
    <source>
        <dbReference type="RefSeq" id="XP_011504762.1"/>
    </source>
</evidence>
<proteinExistence type="inferred from homology"/>
<dbReference type="PANTHER" id="PTHR24276:SF98">
    <property type="entry name" value="FI18310P1-RELATED"/>
    <property type="match status" value="1"/>
</dbReference>
<comment type="subcellular location">
    <subcellularLocation>
        <location evidence="1">Secreted</location>
        <location evidence="1">Extracellular space</location>
    </subcellularLocation>
</comment>
<dbReference type="InterPro" id="IPR050430">
    <property type="entry name" value="Peptidase_S1"/>
</dbReference>
<dbReference type="GO" id="GO:0006508">
    <property type="term" value="P:proteolysis"/>
    <property type="evidence" value="ECO:0007669"/>
    <property type="project" value="UniProtKB-KW"/>
</dbReference>
<dbReference type="InterPro" id="IPR018114">
    <property type="entry name" value="TRYPSIN_HIS"/>
</dbReference>